<gene>
    <name evidence="1" type="ORF">LY79DRAFT_568336</name>
</gene>
<sequence>MTTACRIVYHQEYFPVIFYVDKDTGDVYVEKLKVTETEHELYRSVGVVLLPACGYLLTLWDELVGRGLFFFRHVYLEAAVHDILRCVERKPV</sequence>
<keyword evidence="2" id="KW-1185">Reference proteome</keyword>
<accession>A0AAD8PPH5</accession>
<organism evidence="1 2">
    <name type="scientific">Colletotrichum navitas</name>
    <dbReference type="NCBI Taxonomy" id="681940"/>
    <lineage>
        <taxon>Eukaryota</taxon>
        <taxon>Fungi</taxon>
        <taxon>Dikarya</taxon>
        <taxon>Ascomycota</taxon>
        <taxon>Pezizomycotina</taxon>
        <taxon>Sordariomycetes</taxon>
        <taxon>Hypocreomycetidae</taxon>
        <taxon>Glomerellales</taxon>
        <taxon>Glomerellaceae</taxon>
        <taxon>Colletotrichum</taxon>
        <taxon>Colletotrichum graminicola species complex</taxon>
    </lineage>
</organism>
<dbReference type="GeneID" id="85443197"/>
<evidence type="ECO:0000313" key="2">
    <source>
        <dbReference type="Proteomes" id="UP001230504"/>
    </source>
</evidence>
<protein>
    <submittedName>
        <fullName evidence="1">Uncharacterized protein</fullName>
    </submittedName>
</protein>
<comment type="caution">
    <text evidence="1">The sequence shown here is derived from an EMBL/GenBank/DDBJ whole genome shotgun (WGS) entry which is preliminary data.</text>
</comment>
<dbReference type="Proteomes" id="UP001230504">
    <property type="component" value="Unassembled WGS sequence"/>
</dbReference>
<name>A0AAD8PPH5_9PEZI</name>
<dbReference type="AlphaFoldDB" id="A0AAD8PPH5"/>
<proteinExistence type="predicted"/>
<dbReference type="EMBL" id="JAHLJV010000090">
    <property type="protein sequence ID" value="KAK1573531.1"/>
    <property type="molecule type" value="Genomic_DNA"/>
</dbReference>
<evidence type="ECO:0000313" key="1">
    <source>
        <dbReference type="EMBL" id="KAK1573531.1"/>
    </source>
</evidence>
<reference evidence="1" key="1">
    <citation type="submission" date="2021-06" db="EMBL/GenBank/DDBJ databases">
        <title>Comparative genomics, transcriptomics and evolutionary studies reveal genomic signatures of adaptation to plant cell wall in hemibiotrophic fungi.</title>
        <authorList>
            <consortium name="DOE Joint Genome Institute"/>
            <person name="Baroncelli R."/>
            <person name="Diaz J.F."/>
            <person name="Benocci T."/>
            <person name="Peng M."/>
            <person name="Battaglia E."/>
            <person name="Haridas S."/>
            <person name="Andreopoulos W."/>
            <person name="Labutti K."/>
            <person name="Pangilinan J."/>
            <person name="Floch G.L."/>
            <person name="Makela M.R."/>
            <person name="Henrissat B."/>
            <person name="Grigoriev I.V."/>
            <person name="Crouch J.A."/>
            <person name="De Vries R.P."/>
            <person name="Sukno S.A."/>
            <person name="Thon M.R."/>
        </authorList>
    </citation>
    <scope>NUCLEOTIDE SEQUENCE</scope>
    <source>
        <strain evidence="1">CBS 125086</strain>
    </source>
</reference>
<dbReference type="RefSeq" id="XP_060409136.1">
    <property type="nucleotide sequence ID" value="XM_060558957.1"/>
</dbReference>